<evidence type="ECO:0000313" key="1">
    <source>
        <dbReference type="EMBL" id="TII02205.1"/>
    </source>
</evidence>
<accession>A0A2I5KIE6</accession>
<sequence>MWRCAMKNLLTNHFFYLVVAFTLILVIYFSGIDKRWIILASFLYFIPSQILYRRRLKERLQEDQPK</sequence>
<dbReference type="OrthoDB" id="2224587at2"/>
<evidence type="ECO:0000313" key="2">
    <source>
        <dbReference type="Proteomes" id="UP000309259"/>
    </source>
</evidence>
<reference evidence="1 2" key="1">
    <citation type="submission" date="2019-04" db="EMBL/GenBank/DDBJ databases">
        <title>Genome analysis of Streptococcus suis strain WUSS327.</title>
        <authorList>
            <person name="Chen H."/>
            <person name="Gao X."/>
            <person name="Wu Z."/>
        </authorList>
    </citation>
    <scope>NUCLEOTIDE SEQUENCE [LARGE SCALE GENOMIC DNA]</scope>
    <source>
        <strain evidence="1 2">WUSS327</strain>
    </source>
</reference>
<dbReference type="Proteomes" id="UP000309259">
    <property type="component" value="Unassembled WGS sequence"/>
</dbReference>
<gene>
    <name evidence="1" type="ORF">FAJ35_05515</name>
</gene>
<proteinExistence type="predicted"/>
<protein>
    <submittedName>
        <fullName evidence="1">Uncharacterized protein</fullName>
    </submittedName>
</protein>
<name>A0A2I5KIE6_STRSU</name>
<dbReference type="EMBL" id="SSXL01000016">
    <property type="protein sequence ID" value="TII02205.1"/>
    <property type="molecule type" value="Genomic_DNA"/>
</dbReference>
<organism evidence="1 2">
    <name type="scientific">Streptococcus suis</name>
    <dbReference type="NCBI Taxonomy" id="1307"/>
    <lineage>
        <taxon>Bacteria</taxon>
        <taxon>Bacillati</taxon>
        <taxon>Bacillota</taxon>
        <taxon>Bacilli</taxon>
        <taxon>Lactobacillales</taxon>
        <taxon>Streptococcaceae</taxon>
        <taxon>Streptococcus</taxon>
    </lineage>
</organism>
<dbReference type="AlphaFoldDB" id="A0A2I5KIE6"/>
<comment type="caution">
    <text evidence="1">The sequence shown here is derived from an EMBL/GenBank/DDBJ whole genome shotgun (WGS) entry which is preliminary data.</text>
</comment>